<accession>A0ABW5DVJ4</accession>
<keyword evidence="7" id="KW-1185">Reference proteome</keyword>
<dbReference type="EC" id="3.6.4.12" evidence="6"/>
<evidence type="ECO:0000259" key="5">
    <source>
        <dbReference type="PROSITE" id="PS51193"/>
    </source>
</evidence>
<feature type="domain" description="Helicase ATP-binding" evidence="5">
    <location>
        <begin position="194"/>
        <end position="476"/>
    </location>
</feature>
<dbReference type="PANTHER" id="PTHR11472:SF34">
    <property type="entry name" value="REGULATOR OF TELOMERE ELONGATION HELICASE 1"/>
    <property type="match status" value="1"/>
</dbReference>
<dbReference type="SMART" id="SM00491">
    <property type="entry name" value="HELICc2"/>
    <property type="match status" value="1"/>
</dbReference>
<name>A0ABW5DVJ4_9PROT</name>
<dbReference type="RefSeq" id="WP_379878009.1">
    <property type="nucleotide sequence ID" value="NZ_JBHUIP010000014.1"/>
</dbReference>
<dbReference type="Proteomes" id="UP001597295">
    <property type="component" value="Unassembled WGS sequence"/>
</dbReference>
<evidence type="ECO:0000256" key="2">
    <source>
        <dbReference type="ARBA" id="ARBA00022801"/>
    </source>
</evidence>
<reference evidence="7" key="1">
    <citation type="journal article" date="2019" name="Int. J. Syst. Evol. Microbiol.">
        <title>The Global Catalogue of Microorganisms (GCM) 10K type strain sequencing project: providing services to taxonomists for standard genome sequencing and annotation.</title>
        <authorList>
            <consortium name="The Broad Institute Genomics Platform"/>
            <consortium name="The Broad Institute Genome Sequencing Center for Infectious Disease"/>
            <person name="Wu L."/>
            <person name="Ma J."/>
        </authorList>
    </citation>
    <scope>NUCLEOTIDE SEQUENCE [LARGE SCALE GENOMIC DNA]</scope>
    <source>
        <strain evidence="7">CGMCC 1.19062</strain>
    </source>
</reference>
<dbReference type="InterPro" id="IPR027417">
    <property type="entry name" value="P-loop_NTPase"/>
</dbReference>
<keyword evidence="3" id="KW-0067">ATP-binding</keyword>
<evidence type="ECO:0000256" key="4">
    <source>
        <dbReference type="ARBA" id="ARBA00038058"/>
    </source>
</evidence>
<dbReference type="GO" id="GO:0016787">
    <property type="term" value="F:hydrolase activity"/>
    <property type="evidence" value="ECO:0007669"/>
    <property type="project" value="UniProtKB-KW"/>
</dbReference>
<dbReference type="InterPro" id="IPR045028">
    <property type="entry name" value="DinG/Rad3-like"/>
</dbReference>
<evidence type="ECO:0000256" key="1">
    <source>
        <dbReference type="ARBA" id="ARBA00022741"/>
    </source>
</evidence>
<dbReference type="PANTHER" id="PTHR11472">
    <property type="entry name" value="DNA REPAIR DEAD HELICASE RAD3/XP-D SUBFAMILY MEMBER"/>
    <property type="match status" value="1"/>
</dbReference>
<organism evidence="6 7">
    <name type="scientific">Lacibacterium aquatile</name>
    <dbReference type="NCBI Taxonomy" id="1168082"/>
    <lineage>
        <taxon>Bacteria</taxon>
        <taxon>Pseudomonadati</taxon>
        <taxon>Pseudomonadota</taxon>
        <taxon>Alphaproteobacteria</taxon>
        <taxon>Rhodospirillales</taxon>
        <taxon>Rhodospirillaceae</taxon>
    </lineage>
</organism>
<evidence type="ECO:0000256" key="3">
    <source>
        <dbReference type="ARBA" id="ARBA00022840"/>
    </source>
</evidence>
<keyword evidence="1" id="KW-0547">Nucleotide-binding</keyword>
<dbReference type="Pfam" id="PF13307">
    <property type="entry name" value="Helicase_C_2"/>
    <property type="match status" value="1"/>
</dbReference>
<comment type="similarity">
    <text evidence="4">Belongs to the helicase family. DinG subfamily.</text>
</comment>
<evidence type="ECO:0000313" key="6">
    <source>
        <dbReference type="EMBL" id="MFD2264875.1"/>
    </source>
</evidence>
<protein>
    <submittedName>
        <fullName evidence="6">ATP-dependent DNA helicase</fullName>
        <ecNumber evidence="6">3.6.4.12</ecNumber>
    </submittedName>
</protein>
<dbReference type="InterPro" id="IPR006555">
    <property type="entry name" value="ATP-dep_Helicase_C"/>
</dbReference>
<dbReference type="EMBL" id="JBHUIP010000014">
    <property type="protein sequence ID" value="MFD2264875.1"/>
    <property type="molecule type" value="Genomic_DNA"/>
</dbReference>
<sequence length="911" mass="99093">MSGGLTSMLPLPDVPLLTVGLKRAAWVDPDGSFDDLAMNDARARLLQERVPPMVVHAKSVARRLGLESLPAFDLLELFAFVRPAEFCLPTVRGLLDVLDLPTPSNLIDEALALKDAATVLLAELRAGRDREAAAIAGRMNGWPWASYVQVALGDVEPGTRGFAVWRALPEIPEGGPEEPPSHHPVQPEEARRQLAAIVGERAEARPSQADYASAVALAFQPRDVPGEPRVVLAEAGTGVGKTLGYLAPATVWAQKNGGAVWISTYTRNLQAQIDSELDRVYPDPAQKAARAVVRKGRENYLCLLNYEELAGVAGNAPQPGGAVAAGLMARWVAATRDGDLTGGDFPGWLPDLLGRARTLGLADRRGECIYSACHHFDRCFVERSIRKAKRAEIVVANHALVMIQGALNGGDDGAVPARLVFDEGHHVFDAADSAFSAQLSGGEGQEVRRWLLGAEGGMRSRARGLRRRIEELITDERMAADLDALLKFAKDLPGEGWPERLAEGRSAGPVEAFLALVRQQVLARQTGQGDALYSLEADVRPTIPEMQQAALDAKAALEALKTPADRLIKRLADRLGEEAEDLDRDVRRRIEGAVRSLERRLVIPLTGWISMLSALNGEEDKDFVDWFGLDREGGQDVDVGMHRHWLDPSKPFAKAVASSAHGLVVTSATLTDRSGDGEADWKAAERRLGLPYLSLEAVRAQVASPYDYAAQTRVFVVDDVRREDIAQVSAAYRALFLASGGGALGLFTAISRLKGVHGRISADLEDRGLPLYAQHVDAMETSSLIDVFRGEEDACLLGTDAVRDGVDVPGRSLRLIVFDRLPWPRPTILHKARRNAFGGWGWDQRLVRLKLKQAFGRLVRRATDHGVFVLLEPLPSQFKGAFPPGVVIERVGLAEAVRRTREFLAERSLDG</sequence>
<dbReference type="PROSITE" id="PS51193">
    <property type="entry name" value="HELICASE_ATP_BIND_2"/>
    <property type="match status" value="1"/>
</dbReference>
<dbReference type="Gene3D" id="3.40.50.300">
    <property type="entry name" value="P-loop containing nucleotide triphosphate hydrolases"/>
    <property type="match status" value="2"/>
</dbReference>
<dbReference type="InterPro" id="IPR014013">
    <property type="entry name" value="Helic_SF1/SF2_ATP-bd_DinG/Rad3"/>
</dbReference>
<gene>
    <name evidence="6" type="ORF">ACFSM5_18355</name>
</gene>
<proteinExistence type="inferred from homology"/>
<evidence type="ECO:0000313" key="7">
    <source>
        <dbReference type="Proteomes" id="UP001597295"/>
    </source>
</evidence>
<dbReference type="SUPFAM" id="SSF52540">
    <property type="entry name" value="P-loop containing nucleoside triphosphate hydrolases"/>
    <property type="match status" value="1"/>
</dbReference>
<keyword evidence="6" id="KW-0347">Helicase</keyword>
<dbReference type="GO" id="GO:0003678">
    <property type="term" value="F:DNA helicase activity"/>
    <property type="evidence" value="ECO:0007669"/>
    <property type="project" value="UniProtKB-EC"/>
</dbReference>
<comment type="caution">
    <text evidence="6">The sequence shown here is derived from an EMBL/GenBank/DDBJ whole genome shotgun (WGS) entry which is preliminary data.</text>
</comment>
<keyword evidence="2 6" id="KW-0378">Hydrolase</keyword>